<gene>
    <name evidence="9" type="ORF">CFOL_v3_26504</name>
</gene>
<evidence type="ECO:0000256" key="3">
    <source>
        <dbReference type="ARBA" id="ARBA00022705"/>
    </source>
</evidence>
<evidence type="ECO:0000259" key="7">
    <source>
        <dbReference type="Pfam" id="PF07034"/>
    </source>
</evidence>
<keyword evidence="10" id="KW-1185">Reference proteome</keyword>
<dbReference type="GO" id="GO:0005664">
    <property type="term" value="C:nuclear origin of replication recognition complex"/>
    <property type="evidence" value="ECO:0007669"/>
    <property type="project" value="InterPro"/>
</dbReference>
<dbReference type="Pfam" id="PF07034">
    <property type="entry name" value="ORC3_N"/>
    <property type="match status" value="1"/>
</dbReference>
<dbReference type="InParanoid" id="A0A1Q3CSK8"/>
<keyword evidence="3" id="KW-0235">DNA replication</keyword>
<comment type="caution">
    <text evidence="9">The sequence shown here is derived from an EMBL/GenBank/DDBJ whole genome shotgun (WGS) entry which is preliminary data.</text>
</comment>
<evidence type="ECO:0000256" key="5">
    <source>
        <dbReference type="ARBA" id="ARBA00023242"/>
    </source>
</evidence>
<name>A0A1Q3CSK8_CEPFO</name>
<evidence type="ECO:0000256" key="6">
    <source>
        <dbReference type="SAM" id="MobiDB-lite"/>
    </source>
</evidence>
<feature type="region of interest" description="Disordered" evidence="6">
    <location>
        <begin position="669"/>
        <end position="693"/>
    </location>
</feature>
<dbReference type="AlphaFoldDB" id="A0A1Q3CSK8"/>
<dbReference type="GO" id="GO:0031261">
    <property type="term" value="C:DNA replication preinitiation complex"/>
    <property type="evidence" value="ECO:0007669"/>
    <property type="project" value="TreeGrafter"/>
</dbReference>
<dbReference type="PANTHER" id="PTHR12748:SF0">
    <property type="entry name" value="ORIGIN RECOGNITION COMPLEX SUBUNIT 3"/>
    <property type="match status" value="1"/>
</dbReference>
<dbReference type="InterPro" id="IPR040855">
    <property type="entry name" value="ORC_WH_C"/>
</dbReference>
<proteinExistence type="inferred from homology"/>
<comment type="similarity">
    <text evidence="2">Belongs to the ORC3 family.</text>
</comment>
<dbReference type="GO" id="GO:0006270">
    <property type="term" value="P:DNA replication initiation"/>
    <property type="evidence" value="ECO:0007669"/>
    <property type="project" value="TreeGrafter"/>
</dbReference>
<evidence type="ECO:0000256" key="2">
    <source>
        <dbReference type="ARBA" id="ARBA00010977"/>
    </source>
</evidence>
<comment type="subcellular location">
    <subcellularLocation>
        <location evidence="1">Nucleus</location>
    </subcellularLocation>
</comment>
<feature type="region of interest" description="Disordered" evidence="6">
    <location>
        <begin position="526"/>
        <end position="553"/>
    </location>
</feature>
<dbReference type="OrthoDB" id="10265211at2759"/>
<feature type="domain" description="Origin recognition complex subunit 3 N-terminal" evidence="7">
    <location>
        <begin position="57"/>
        <end position="360"/>
    </location>
</feature>
<dbReference type="GO" id="GO:0003688">
    <property type="term" value="F:DNA replication origin binding"/>
    <property type="evidence" value="ECO:0007669"/>
    <property type="project" value="TreeGrafter"/>
</dbReference>
<dbReference type="InterPro" id="IPR020795">
    <property type="entry name" value="ORC3"/>
</dbReference>
<keyword evidence="4" id="KW-0238">DNA-binding</keyword>
<evidence type="ECO:0000313" key="10">
    <source>
        <dbReference type="Proteomes" id="UP000187406"/>
    </source>
</evidence>
<dbReference type="CDD" id="cd20704">
    <property type="entry name" value="Orc3"/>
    <property type="match status" value="1"/>
</dbReference>
<evidence type="ECO:0000256" key="1">
    <source>
        <dbReference type="ARBA" id="ARBA00004123"/>
    </source>
</evidence>
<dbReference type="EMBL" id="BDDD01002781">
    <property type="protein sequence ID" value="GAV83053.1"/>
    <property type="molecule type" value="Genomic_DNA"/>
</dbReference>
<accession>A0A1Q3CSK8</accession>
<evidence type="ECO:0000313" key="9">
    <source>
        <dbReference type="EMBL" id="GAV83053.1"/>
    </source>
</evidence>
<dbReference type="Proteomes" id="UP000187406">
    <property type="component" value="Unassembled WGS sequence"/>
</dbReference>
<evidence type="ECO:0000256" key="4">
    <source>
        <dbReference type="ARBA" id="ARBA00023125"/>
    </source>
</evidence>
<sequence length="734" mass="83530">MAPSVTDSSPPSTTCTSENNLQQFFVLHKALPPNSERKSTGTGKTRRRINLSPSLPESLEKSEVERAKEYHELPYLKLRMEAFDIVWSKIESTIKDVLRDINNSVFQEINHWVRESFNTIRSCGMPNFAEATRPFPIVTDPTSKQIFTGLVLTKNMEFVDDILAFEELGVYLKSQGCHVANLSSVEFSAQNGIAGCLRSLLRQFLMATVDSADISILASWYMEQKNYDYPVVVIVDDIERCCRSVLSDFILILSEWVVKIPVILIVGVATTVNSPREILHSNALRHLSPCKFSLRTPAERMDSIVEGVLVKQCSGFSISQRVAIFLRNYFVSQDGTSTSFIRGLKMACVQHFSMEPLSFMLNKYLLEKDGQALGNESLPDLMLKHAFDLPSTRRNKLTEQTNEILAQGLSELKRLQNRWSTSVMCLYESGKFEKIRLLDIICEALDPESCKSRASDTHTGMEKDSSSDCLFQQYPSLQKCSIIYRAVRKVRDLPVEELHKLLKRWGRLTVDIAEIHEKVKELQSLLKSENGRSSKQDLNNTPRRHASQSQNMIEKETKSINEKAATLLACLIRDNMQPIECLTFHEIVCFKNVDELRLALIGDPRRRIQADLLEFQKILQCSCCSRSGNSLSPSMHDTSIMYNLAQEHGDLINLHDWYQSFKSTVLCPTNKKKHKSKQSPLTKKRKGTSELENQSEASFQARFCRAVMELQITGLLRMPTKRRPDFVQRVAFGL</sequence>
<dbReference type="Pfam" id="PF18137">
    <property type="entry name" value="WHD_ORC"/>
    <property type="match status" value="1"/>
</dbReference>
<dbReference type="STRING" id="3775.A0A1Q3CSK8"/>
<protein>
    <submittedName>
        <fullName evidence="9">ORC3_N domain-containing protein</fullName>
    </submittedName>
</protein>
<evidence type="ECO:0000259" key="8">
    <source>
        <dbReference type="Pfam" id="PF18137"/>
    </source>
</evidence>
<dbReference type="FunCoup" id="A0A1Q3CSK8">
    <property type="interactions" value="2367"/>
</dbReference>
<keyword evidence="5" id="KW-0539">Nucleus</keyword>
<reference evidence="10" key="1">
    <citation type="submission" date="2016-04" db="EMBL/GenBank/DDBJ databases">
        <title>Cephalotus genome sequencing.</title>
        <authorList>
            <person name="Fukushima K."/>
            <person name="Hasebe M."/>
            <person name="Fang X."/>
        </authorList>
    </citation>
    <scope>NUCLEOTIDE SEQUENCE [LARGE SCALE GENOMIC DNA]</scope>
    <source>
        <strain evidence="10">cv. St1</strain>
    </source>
</reference>
<dbReference type="GO" id="GO:0005656">
    <property type="term" value="C:nuclear pre-replicative complex"/>
    <property type="evidence" value="ECO:0007669"/>
    <property type="project" value="TreeGrafter"/>
</dbReference>
<feature type="compositionally biased region" description="Basic residues" evidence="6">
    <location>
        <begin position="670"/>
        <end position="686"/>
    </location>
</feature>
<feature type="domain" description="Origin recognition complex subunit 3 winged helix C-terminal" evidence="8">
    <location>
        <begin position="605"/>
        <end position="732"/>
    </location>
</feature>
<dbReference type="InterPro" id="IPR045667">
    <property type="entry name" value="ORC3_N"/>
</dbReference>
<feature type="compositionally biased region" description="Polar residues" evidence="6">
    <location>
        <begin position="536"/>
        <end position="552"/>
    </location>
</feature>
<organism evidence="9 10">
    <name type="scientific">Cephalotus follicularis</name>
    <name type="common">Albany pitcher plant</name>
    <dbReference type="NCBI Taxonomy" id="3775"/>
    <lineage>
        <taxon>Eukaryota</taxon>
        <taxon>Viridiplantae</taxon>
        <taxon>Streptophyta</taxon>
        <taxon>Embryophyta</taxon>
        <taxon>Tracheophyta</taxon>
        <taxon>Spermatophyta</taxon>
        <taxon>Magnoliopsida</taxon>
        <taxon>eudicotyledons</taxon>
        <taxon>Gunneridae</taxon>
        <taxon>Pentapetalae</taxon>
        <taxon>rosids</taxon>
        <taxon>fabids</taxon>
        <taxon>Oxalidales</taxon>
        <taxon>Cephalotaceae</taxon>
        <taxon>Cephalotus</taxon>
    </lineage>
</organism>
<dbReference type="PANTHER" id="PTHR12748">
    <property type="entry name" value="ORIGIN RECOGNITION COMPLEX SUBUNIT 3"/>
    <property type="match status" value="1"/>
</dbReference>